<accession>A0A142BCS7</accession>
<proteinExistence type="predicted"/>
<dbReference type="Proteomes" id="UP000071065">
    <property type="component" value="Chromosome"/>
</dbReference>
<evidence type="ECO:0000313" key="1">
    <source>
        <dbReference type="EMBL" id="AMO56553.1"/>
    </source>
</evidence>
<sequence>MSEQQWIDILIKDRDIALDVAGMPAYTDDRASIAQDIKHMILETGILIELVADRSRENWLNNMNRLELMVEEDVRIVPGTVKIERPRTEVINLTANTTMGPILWPFTLEEINAYQ</sequence>
<name>A0A142BCS7_9GAMM</name>
<protein>
    <recommendedName>
        <fullName evidence="3">Phage protein</fullName>
    </recommendedName>
</protein>
<dbReference type="InterPro" id="IPR019697">
    <property type="entry name" value="Phage_HP1_Orf28"/>
</dbReference>
<gene>
    <name evidence="1" type="ORF">EZMO1_2469</name>
</gene>
<evidence type="ECO:0008006" key="3">
    <source>
        <dbReference type="Google" id="ProtNLM"/>
    </source>
</evidence>
<dbReference type="AlphaFoldDB" id="A0A142BCS7"/>
<dbReference type="KEGG" id="emp:EZMO1_2469"/>
<organism evidence="1 2">
    <name type="scientific">Endozoicomonas montiporae CL-33</name>
    <dbReference type="NCBI Taxonomy" id="570277"/>
    <lineage>
        <taxon>Bacteria</taxon>
        <taxon>Pseudomonadati</taxon>
        <taxon>Pseudomonadota</taxon>
        <taxon>Gammaproteobacteria</taxon>
        <taxon>Oceanospirillales</taxon>
        <taxon>Endozoicomonadaceae</taxon>
        <taxon>Endozoicomonas</taxon>
    </lineage>
</organism>
<dbReference type="OrthoDB" id="6893744at2"/>
<dbReference type="RefSeq" id="WP_034873002.1">
    <property type="nucleotide sequence ID" value="NZ_CP013251.1"/>
</dbReference>
<dbReference type="PATRIC" id="fig|570277.3.peg.2650"/>
<dbReference type="STRING" id="570277.EZMO1_2469"/>
<dbReference type="EMBL" id="CP013251">
    <property type="protein sequence ID" value="AMO56553.1"/>
    <property type="molecule type" value="Genomic_DNA"/>
</dbReference>
<evidence type="ECO:0000313" key="2">
    <source>
        <dbReference type="Proteomes" id="UP000071065"/>
    </source>
</evidence>
<dbReference type="Pfam" id="PF10761">
    <property type="entry name" value="DUF2590"/>
    <property type="match status" value="1"/>
</dbReference>
<reference evidence="1 2" key="1">
    <citation type="journal article" date="2016" name="Front. Microbiol.">
        <title>Genomic Insight into the Host-Endosymbiont Relationship of Endozoicomonas montiporae CL-33(T) with its Coral Host.</title>
        <authorList>
            <person name="Ding J.-Y."/>
            <person name="Shiu J.-H."/>
            <person name="Chen W.-M."/>
            <person name="Chiang Y.-R."/>
            <person name="Tang S.-L."/>
        </authorList>
    </citation>
    <scope>NUCLEOTIDE SEQUENCE [LARGE SCALE GENOMIC DNA]</scope>
    <source>
        <strain evidence="1 2">CL-33</strain>
    </source>
</reference>